<dbReference type="InterPro" id="IPR008974">
    <property type="entry name" value="TRAF-like"/>
</dbReference>
<dbReference type="InterPro" id="IPR002083">
    <property type="entry name" value="MATH/TRAF_dom"/>
</dbReference>
<proteinExistence type="predicted"/>
<comment type="caution">
    <text evidence="1">The sequence shown here is derived from an EMBL/GenBank/DDBJ whole genome shotgun (WGS) entry which is preliminary data.</text>
</comment>
<name>A0AAV4M907_CAEEX</name>
<gene>
    <name evidence="1" type="ORF">CEXT_648741</name>
</gene>
<evidence type="ECO:0000313" key="2">
    <source>
        <dbReference type="Proteomes" id="UP001054945"/>
    </source>
</evidence>
<dbReference type="Gene3D" id="2.60.210.10">
    <property type="entry name" value="Apoptosis, Tumor Necrosis Factor Receptor Associated Protein 2, Chain A"/>
    <property type="match status" value="1"/>
</dbReference>
<keyword evidence="2" id="KW-1185">Reference proteome</keyword>
<reference evidence="1 2" key="1">
    <citation type="submission" date="2021-06" db="EMBL/GenBank/DDBJ databases">
        <title>Caerostris extrusa draft genome.</title>
        <authorList>
            <person name="Kono N."/>
            <person name="Arakawa K."/>
        </authorList>
    </citation>
    <scope>NUCLEOTIDE SEQUENCE [LARGE SCALE GENOMIC DNA]</scope>
</reference>
<dbReference type="CDD" id="cd00121">
    <property type="entry name" value="MATH"/>
    <property type="match status" value="1"/>
</dbReference>
<evidence type="ECO:0008006" key="3">
    <source>
        <dbReference type="Google" id="ProtNLM"/>
    </source>
</evidence>
<sequence length="78" mass="9030">MFIADQTEWHLRLYPHGYNEADGYISCDLKMVSKQKVMVAFTISIVCADGLEHFSVEKVDQQFPNDTFAGPMHFCRDR</sequence>
<protein>
    <recommendedName>
        <fullName evidence="3">MATH domain-containing protein</fullName>
    </recommendedName>
</protein>
<dbReference type="SUPFAM" id="SSF49599">
    <property type="entry name" value="TRAF domain-like"/>
    <property type="match status" value="1"/>
</dbReference>
<dbReference type="EMBL" id="BPLR01019508">
    <property type="protein sequence ID" value="GIX68627.1"/>
    <property type="molecule type" value="Genomic_DNA"/>
</dbReference>
<dbReference type="Proteomes" id="UP001054945">
    <property type="component" value="Unassembled WGS sequence"/>
</dbReference>
<accession>A0AAV4M907</accession>
<evidence type="ECO:0000313" key="1">
    <source>
        <dbReference type="EMBL" id="GIX68627.1"/>
    </source>
</evidence>
<dbReference type="AlphaFoldDB" id="A0AAV4M907"/>
<organism evidence="1 2">
    <name type="scientific">Caerostris extrusa</name>
    <name type="common">Bark spider</name>
    <name type="synonym">Caerostris bankana</name>
    <dbReference type="NCBI Taxonomy" id="172846"/>
    <lineage>
        <taxon>Eukaryota</taxon>
        <taxon>Metazoa</taxon>
        <taxon>Ecdysozoa</taxon>
        <taxon>Arthropoda</taxon>
        <taxon>Chelicerata</taxon>
        <taxon>Arachnida</taxon>
        <taxon>Araneae</taxon>
        <taxon>Araneomorphae</taxon>
        <taxon>Entelegynae</taxon>
        <taxon>Araneoidea</taxon>
        <taxon>Araneidae</taxon>
        <taxon>Caerostris</taxon>
    </lineage>
</organism>